<dbReference type="GO" id="GO:0061542">
    <property type="term" value="F:3-demethylubiquinol 3-O-methyltransferase activity"/>
    <property type="evidence" value="ECO:0007669"/>
    <property type="project" value="UniProtKB-UniRule"/>
</dbReference>
<dbReference type="EC" id="2.1.1.64" evidence="7"/>
<evidence type="ECO:0000259" key="9">
    <source>
        <dbReference type="PROSITE" id="PS50076"/>
    </source>
</evidence>
<dbReference type="InterPro" id="IPR016656">
    <property type="entry name" value="TFIIE-bsu"/>
</dbReference>
<dbReference type="InterPro" id="IPR036869">
    <property type="entry name" value="J_dom_sf"/>
</dbReference>
<dbReference type="CDD" id="cd02440">
    <property type="entry name" value="AdoMet_MTases"/>
    <property type="match status" value="1"/>
</dbReference>
<keyword evidence="7" id="KW-0808">Transferase</keyword>
<dbReference type="SMART" id="SM00271">
    <property type="entry name" value="DnaJ"/>
    <property type="match status" value="1"/>
</dbReference>
<feature type="compositionally biased region" description="Polar residues" evidence="8">
    <location>
        <begin position="26"/>
        <end position="47"/>
    </location>
</feature>
<comment type="cofactor">
    <cofactor evidence="7">
        <name>Mg(2+)</name>
        <dbReference type="ChEBI" id="CHEBI:18420"/>
    </cofactor>
</comment>
<comment type="similarity">
    <text evidence="7">Belongs to the class I-like SAM-binding methyltransferase superfamily. UbiG/COQ3 family.</text>
</comment>
<dbReference type="GO" id="GO:0005673">
    <property type="term" value="C:transcription factor TFIIE complex"/>
    <property type="evidence" value="ECO:0007669"/>
    <property type="project" value="InterPro"/>
</dbReference>
<feature type="binding site" evidence="7">
    <location>
        <position position="375"/>
    </location>
    <ligand>
        <name>S-adenosyl-L-methionine</name>
        <dbReference type="ChEBI" id="CHEBI:59789"/>
    </ligand>
</feature>
<dbReference type="OrthoDB" id="3265906at2759"/>
<dbReference type="GO" id="GO:0032259">
    <property type="term" value="P:methylation"/>
    <property type="evidence" value="ECO:0007669"/>
    <property type="project" value="UniProtKB-KW"/>
</dbReference>
<dbReference type="GO" id="GO:0031314">
    <property type="term" value="C:extrinsic component of mitochondrial inner membrane"/>
    <property type="evidence" value="ECO:0007669"/>
    <property type="project" value="UniProtKB-UniRule"/>
</dbReference>
<comment type="subunit">
    <text evidence="7">Component of a multi-subunit COQ enzyme complex, composed of at least COQ3, COQ4, COQ5, COQ6, COQ7 and COQ9.</text>
</comment>
<dbReference type="Pfam" id="PF00226">
    <property type="entry name" value="DnaJ"/>
    <property type="match status" value="1"/>
</dbReference>
<evidence type="ECO:0000256" key="6">
    <source>
        <dbReference type="ARBA" id="ARBA00025581"/>
    </source>
</evidence>
<proteinExistence type="inferred from homology"/>
<comment type="function">
    <text evidence="7">O-methyltransferase required for two non-consecutive steps during ubiquinone biosynthesis. Catalyzes the 2 O-methylation of 3,4-dihydroxy-5-(all-trans-polyprenyl)benzoic acid into 4-hydroxy-3-methoxy-5-(all-trans-polyprenyl)benzoic acid. Also catalyzes the last step of ubiquinone biosynthesis by mediating methylation of 3-demethylubiquinone into ubiquinone. Also able to mediate the methylation of 3-demethylubiquinol into ubiquinol.</text>
</comment>
<dbReference type="GO" id="GO:0046872">
    <property type="term" value="F:metal ion binding"/>
    <property type="evidence" value="ECO:0007669"/>
    <property type="project" value="UniProtKB-KW"/>
</dbReference>
<dbReference type="InterPro" id="IPR001623">
    <property type="entry name" value="DnaJ_domain"/>
</dbReference>
<feature type="binding site" evidence="7">
    <location>
        <position position="489"/>
    </location>
    <ligand>
        <name>Mg(2+)</name>
        <dbReference type="ChEBI" id="CHEBI:18420"/>
    </ligand>
</feature>
<feature type="region of interest" description="Disordered" evidence="8">
    <location>
        <begin position="15"/>
        <end position="59"/>
    </location>
</feature>
<dbReference type="NCBIfam" id="TIGR01983">
    <property type="entry name" value="UbiG"/>
    <property type="match status" value="1"/>
</dbReference>
<keyword evidence="7" id="KW-0472">Membrane</keyword>
<dbReference type="AlphaFoldDB" id="A0A4U0UP60"/>
<keyword evidence="7" id="KW-0831">Ubiquinone biosynthesis</keyword>
<sequence>MSLADSLKAFKSERAEVVSRNAAHSRPTTTGPISRTSTPKPSSGANNNEKRTHDAAFSSSRGVAGGEIMRLVVGAVEKLKDNDFKPLSWLELLRYMSLPLDLRGAKGEATFKRALQSHHRLQYIHAKDSADGLESFRYKPLHPVTNGEELRDYLARLETAQGVPVKELKDGWPDCIPTLDRLEKVGCILVSRSKKDGTPHRVYPDNPRYHITTAPTKSSTKTTKAAESSSSAAALQEVVKISPDFQAFYSNIRLPANDNDLRAELEKAGLTPTSAVREVSKGPLKKKERKRVDRKNAKKTNVHLAGLLKDYSKVKAAKAANVIASTAKPYTTATTPPPPESSVNHTEVSHFSALAASWWDPYGSSRLLHLMNPLRHDFLRRCLSASPPDPAQKLDILDIGCGGGIFAESAARLSMAQSVTAIDPTPECIAVAKRHQRSDPLLMEAGRLNYLQTSIEELHNHTTTANSASARGDREMKQYDIITLFEVIEHIRRPYPFLSSILPHLKPGGWLIGSTIARHPVSWFTTKFMAEDILGLVPRGTHEWSQYLMPGEIREWARREAELNTSEGLGWRTMGVVYVPGIGWREVRGSEEVGNYFFGVNTMATFNYRYFQARFSIPDPYYVLDLKKGCTPSEAQRAYIKLALLVHPDKAVDPTNATELRQRNELAGLLNAAYDVYKKHLLAATPMPEVVTKKPKKQKFEKPTPEQYPLPEDVRWVSRGRVRNWQCTWFFREPECTQWKGRKAAEVPPGHVRQSHVSTAWRTV</sequence>
<evidence type="ECO:0000256" key="8">
    <source>
        <dbReference type="SAM" id="MobiDB-lite"/>
    </source>
</evidence>
<evidence type="ECO:0000256" key="5">
    <source>
        <dbReference type="ARBA" id="ARBA00023242"/>
    </source>
</evidence>
<dbReference type="EC" id="2.1.1.114" evidence="7"/>
<feature type="binding site" evidence="7">
    <location>
        <position position="486"/>
    </location>
    <ligand>
        <name>Mg(2+)</name>
        <dbReference type="ChEBI" id="CHEBI:18420"/>
    </ligand>
</feature>
<accession>A0A4U0UP60</accession>
<dbReference type="CDD" id="cd06257">
    <property type="entry name" value="DnaJ"/>
    <property type="match status" value="1"/>
</dbReference>
<evidence type="ECO:0000259" key="10">
    <source>
        <dbReference type="PROSITE" id="PS51351"/>
    </source>
</evidence>
<feature type="domain" description="J" evidence="9">
    <location>
        <begin position="619"/>
        <end position="682"/>
    </location>
</feature>
<dbReference type="InterPro" id="IPR029063">
    <property type="entry name" value="SAM-dependent_MTases_sf"/>
</dbReference>
<evidence type="ECO:0000256" key="3">
    <source>
        <dbReference type="ARBA" id="ARBA00023125"/>
    </source>
</evidence>
<evidence type="ECO:0000256" key="4">
    <source>
        <dbReference type="ARBA" id="ARBA00023163"/>
    </source>
</evidence>
<keyword evidence="7" id="KW-0999">Mitochondrion inner membrane</keyword>
<keyword evidence="5" id="KW-0539">Nucleus</keyword>
<feature type="binding site" evidence="7">
    <location>
        <position position="485"/>
    </location>
    <ligand>
        <name>S-adenosyl-L-methionine</name>
        <dbReference type="ChEBI" id="CHEBI:59789"/>
    </ligand>
</feature>
<dbReference type="SUPFAM" id="SSF53335">
    <property type="entry name" value="S-adenosyl-L-methionine-dependent methyltransferases"/>
    <property type="match status" value="1"/>
</dbReference>
<dbReference type="Gene3D" id="1.10.287.110">
    <property type="entry name" value="DnaJ domain"/>
    <property type="match status" value="1"/>
</dbReference>
<dbReference type="Gene3D" id="3.40.50.150">
    <property type="entry name" value="Vaccinia Virus protein VP39"/>
    <property type="match status" value="1"/>
</dbReference>
<evidence type="ECO:0000256" key="7">
    <source>
        <dbReference type="HAMAP-Rule" id="MF_03190"/>
    </source>
</evidence>
<dbReference type="InterPro" id="IPR010233">
    <property type="entry name" value="UbiG_MeTrfase"/>
</dbReference>
<dbReference type="GO" id="GO:0120537">
    <property type="term" value="F:3-demethylubiquinone 3-O-methyltransferase activity"/>
    <property type="evidence" value="ECO:0007669"/>
    <property type="project" value="RHEA"/>
</dbReference>
<feature type="domain" description="TFIIE beta" evidence="10">
    <location>
        <begin position="59"/>
        <end position="145"/>
    </location>
</feature>
<feature type="binding site" evidence="7">
    <location>
        <position position="423"/>
    </location>
    <ligand>
        <name>S-adenosyl-L-methionine</name>
        <dbReference type="ChEBI" id="CHEBI:59789"/>
    </ligand>
</feature>
<feature type="binding site" evidence="7">
    <location>
        <position position="400"/>
    </location>
    <ligand>
        <name>S-adenosyl-L-methionine</name>
        <dbReference type="ChEBI" id="CHEBI:59789"/>
    </ligand>
</feature>
<comment type="subcellular location">
    <subcellularLocation>
        <location evidence="7">Mitochondrion inner membrane</location>
        <topology evidence="7">Peripheral membrane protein</topology>
        <orientation evidence="7">Matrix side</orientation>
    </subcellularLocation>
    <subcellularLocation>
        <location evidence="1">Nucleus</location>
    </subcellularLocation>
</comment>
<organism evidence="11 12">
    <name type="scientific">Friedmanniomyces endolithicus</name>
    <dbReference type="NCBI Taxonomy" id="329885"/>
    <lineage>
        <taxon>Eukaryota</taxon>
        <taxon>Fungi</taxon>
        <taxon>Dikarya</taxon>
        <taxon>Ascomycota</taxon>
        <taxon>Pezizomycotina</taxon>
        <taxon>Dothideomycetes</taxon>
        <taxon>Dothideomycetidae</taxon>
        <taxon>Mycosphaerellales</taxon>
        <taxon>Teratosphaeriaceae</taxon>
        <taxon>Friedmanniomyces</taxon>
    </lineage>
</organism>
<gene>
    <name evidence="7" type="primary">COQ3</name>
    <name evidence="11" type="ORF">B0A54_11772</name>
</gene>
<comment type="function">
    <text evidence="6">Recruits TFIIH to the initiation complex and stimulates the RNA polymerase II C-terminal domain kinase and DNA-dependent ATPase activities of TFIIH. Both TFIIH and TFIIE are required for promoter clearance by RNA polymerase.</text>
</comment>
<dbReference type="PROSITE" id="PS51351">
    <property type="entry name" value="TFIIE_BETA_C"/>
    <property type="match status" value="1"/>
</dbReference>
<keyword evidence="4" id="KW-0804">Transcription</keyword>
<protein>
    <recommendedName>
        <fullName evidence="7">Ubiquinone biosynthesis O-methyltransferase, mitochondrial</fullName>
    </recommendedName>
    <alternativeName>
        <fullName evidence="7">3-demethylubiquinol 3-O-methyltransferase</fullName>
        <ecNumber evidence="7">2.1.1.64</ecNumber>
    </alternativeName>
    <alternativeName>
        <fullName evidence="7">3-demethylubiquinone 3-O-methyltransferase</fullName>
        <ecNumber evidence="7">2.1.1.-</ecNumber>
    </alternativeName>
    <alternativeName>
        <fullName evidence="7">Polyprenyldihydroxybenzoate methyltransferase</fullName>
        <ecNumber evidence="7">2.1.1.114</ecNumber>
    </alternativeName>
</protein>
<comment type="catalytic activity">
    <reaction evidence="7">
        <text>a 3-demethylubiquinol + S-adenosyl-L-methionine = a ubiquinol + S-adenosyl-L-homocysteine + H(+)</text>
        <dbReference type="Rhea" id="RHEA:44380"/>
        <dbReference type="Rhea" id="RHEA-COMP:9566"/>
        <dbReference type="Rhea" id="RHEA-COMP:10914"/>
        <dbReference type="ChEBI" id="CHEBI:15378"/>
        <dbReference type="ChEBI" id="CHEBI:17976"/>
        <dbReference type="ChEBI" id="CHEBI:57856"/>
        <dbReference type="ChEBI" id="CHEBI:59789"/>
        <dbReference type="ChEBI" id="CHEBI:84422"/>
        <dbReference type="EC" id="2.1.1.64"/>
    </reaction>
</comment>
<keyword evidence="7" id="KW-0496">Mitochondrion</keyword>
<feature type="binding site" evidence="7">
    <location>
        <position position="490"/>
    </location>
    <ligand>
        <name>Mg(2+)</name>
        <dbReference type="ChEBI" id="CHEBI:18420"/>
    </ligand>
</feature>
<dbReference type="EC" id="2.1.1.-" evidence="7"/>
<dbReference type="GO" id="GO:0010420">
    <property type="term" value="F:polyprenyldihydroxybenzoate methyltransferase activity"/>
    <property type="evidence" value="ECO:0007669"/>
    <property type="project" value="UniProtKB-UniRule"/>
</dbReference>
<dbReference type="SUPFAM" id="SSF46565">
    <property type="entry name" value="Chaperone J-domain"/>
    <property type="match status" value="1"/>
</dbReference>
<keyword evidence="7" id="KW-0489">Methyltransferase</keyword>
<dbReference type="HAMAP" id="MF_00472">
    <property type="entry name" value="UbiG"/>
    <property type="match status" value="1"/>
</dbReference>
<comment type="catalytic activity">
    <reaction evidence="7">
        <text>a 3,4-dihydroxy-5-(all-trans-polyprenyl)benzoate + S-adenosyl-L-methionine = a 4-hydroxy-3-methoxy-5-(all-trans-polyprenyl)benzoate + S-adenosyl-L-homocysteine + H(+)</text>
        <dbReference type="Rhea" id="RHEA:44452"/>
        <dbReference type="Rhea" id="RHEA-COMP:10930"/>
        <dbReference type="Rhea" id="RHEA-COMP:10931"/>
        <dbReference type="ChEBI" id="CHEBI:15378"/>
        <dbReference type="ChEBI" id="CHEBI:57856"/>
        <dbReference type="ChEBI" id="CHEBI:59789"/>
        <dbReference type="ChEBI" id="CHEBI:64694"/>
        <dbReference type="ChEBI" id="CHEBI:84443"/>
        <dbReference type="EC" id="2.1.1.114"/>
    </reaction>
</comment>
<dbReference type="Proteomes" id="UP000310066">
    <property type="component" value="Unassembled WGS sequence"/>
</dbReference>
<keyword evidence="3" id="KW-0238">DNA-binding</keyword>
<dbReference type="InterPro" id="IPR040501">
    <property type="entry name" value="TFA2_Winged_2"/>
</dbReference>
<dbReference type="PANTHER" id="PTHR12716">
    <property type="entry name" value="TRANSCRIPTION INITIATION FACTOR IIE, BETA SUBUNIT"/>
    <property type="match status" value="1"/>
</dbReference>
<dbReference type="Pfam" id="PF13489">
    <property type="entry name" value="Methyltransf_23"/>
    <property type="match status" value="1"/>
</dbReference>
<dbReference type="Pfam" id="PF18121">
    <property type="entry name" value="TFA2_Winged_2"/>
    <property type="match status" value="1"/>
</dbReference>
<keyword evidence="7" id="KW-0479">Metal-binding</keyword>
<dbReference type="PANTHER" id="PTHR12716:SF8">
    <property type="entry name" value="TRANSCRIPTION INITIATION FACTOR IIE SUBUNIT BETA"/>
    <property type="match status" value="1"/>
</dbReference>
<evidence type="ECO:0000313" key="12">
    <source>
        <dbReference type="Proteomes" id="UP000310066"/>
    </source>
</evidence>
<dbReference type="InterPro" id="IPR003166">
    <property type="entry name" value="TFIIE_bsu_DNA-bd"/>
</dbReference>
<keyword evidence="7" id="KW-0460">Magnesium</keyword>
<comment type="catalytic activity">
    <reaction evidence="7">
        <text>a 3-demethylubiquinone + S-adenosyl-L-methionine = a ubiquinone + S-adenosyl-L-homocysteine</text>
        <dbReference type="Rhea" id="RHEA:81215"/>
        <dbReference type="Rhea" id="RHEA-COMP:9565"/>
        <dbReference type="Rhea" id="RHEA-COMP:19654"/>
        <dbReference type="ChEBI" id="CHEBI:16389"/>
        <dbReference type="ChEBI" id="CHEBI:57856"/>
        <dbReference type="ChEBI" id="CHEBI:59789"/>
        <dbReference type="ChEBI" id="CHEBI:231825"/>
    </reaction>
</comment>
<evidence type="ECO:0000256" key="1">
    <source>
        <dbReference type="ARBA" id="ARBA00004123"/>
    </source>
</evidence>
<dbReference type="EMBL" id="NAJP01000050">
    <property type="protein sequence ID" value="TKA37688.1"/>
    <property type="molecule type" value="Genomic_DNA"/>
</dbReference>
<evidence type="ECO:0000313" key="11">
    <source>
        <dbReference type="EMBL" id="TKA37688.1"/>
    </source>
</evidence>
<comment type="pathway">
    <text evidence="7">Cofactor biosynthesis; ubiquinone biosynthesis.</text>
</comment>
<dbReference type="PROSITE" id="PS50076">
    <property type="entry name" value="DNAJ_2"/>
    <property type="match status" value="1"/>
</dbReference>
<reference evidence="11 12" key="1">
    <citation type="submission" date="2017-03" db="EMBL/GenBank/DDBJ databases">
        <title>Genomes of endolithic fungi from Antarctica.</title>
        <authorList>
            <person name="Coleine C."/>
            <person name="Masonjones S."/>
            <person name="Stajich J.E."/>
        </authorList>
    </citation>
    <scope>NUCLEOTIDE SEQUENCE [LARGE SCALE GENOMIC DNA]</scope>
    <source>
        <strain evidence="11 12">CCFEE 5311</strain>
    </source>
</reference>
<dbReference type="UniPathway" id="UPA00232"/>
<keyword evidence="2" id="KW-0805">Transcription regulation</keyword>
<comment type="caution">
    <text evidence="11">The sequence shown here is derived from an EMBL/GenBank/DDBJ whole genome shotgun (WGS) entry which is preliminary data.</text>
</comment>
<dbReference type="GO" id="GO:0006367">
    <property type="term" value="P:transcription initiation at RNA polymerase II promoter"/>
    <property type="evidence" value="ECO:0007669"/>
    <property type="project" value="InterPro"/>
</dbReference>
<name>A0A4U0UP60_9PEZI</name>
<dbReference type="GO" id="GO:0001097">
    <property type="term" value="F:TFIIH-class transcription factor complex binding"/>
    <property type="evidence" value="ECO:0007669"/>
    <property type="project" value="TreeGrafter"/>
</dbReference>
<dbReference type="GO" id="GO:0003677">
    <property type="term" value="F:DNA binding"/>
    <property type="evidence" value="ECO:0007669"/>
    <property type="project" value="UniProtKB-KW"/>
</dbReference>
<keyword evidence="7" id="KW-0949">S-adenosyl-L-methionine</keyword>
<evidence type="ECO:0000256" key="2">
    <source>
        <dbReference type="ARBA" id="ARBA00023015"/>
    </source>
</evidence>
<dbReference type="STRING" id="329885.A0A4U0UP60"/>